<evidence type="ECO:0000313" key="2">
    <source>
        <dbReference type="Proteomes" id="UP001497527"/>
    </source>
</evidence>
<evidence type="ECO:0000313" key="1">
    <source>
        <dbReference type="EMBL" id="CAL2104393.1"/>
    </source>
</evidence>
<protein>
    <submittedName>
        <fullName evidence="1">Abhydrolase_3 domain-containing protein</fullName>
    </submittedName>
</protein>
<gene>
    <name evidence="1" type="ORF">T190423A01A_70086</name>
</gene>
<keyword evidence="2" id="KW-1185">Reference proteome</keyword>
<dbReference type="Gene3D" id="3.40.50.1820">
    <property type="entry name" value="alpha/beta hydrolase"/>
    <property type="match status" value="1"/>
</dbReference>
<sequence length="297" mass="34306">MKKIIYVLLGVVFIIGCKSSFEETKAKVIKKEDYELIKAQNEKGVLILFPGAGGNATTIKNEFAIIDKAVKRGVSVLMMNFSRRLWIEKEDCRKLASDIMAIIEVHKLESDNVFIGGMSIGGNIALTLSQYLLVTQELPLQGSFIIDSPIDLYGLYESSLKDVERKDLSEERLSEPRWIISFFEESFHKDSVLQNIQKVAPYTSKTRNIKNMSQLKTIKTRFYIEPDLDWYKNVRKVDFKDTNAHTIQELYYRLQREGWMNVALIETSEKGYRSNGDRNPHSWSIVEVDDLLNWMLE</sequence>
<name>A0ABP1F1H8_9FLAO</name>
<reference evidence="1 2" key="1">
    <citation type="submission" date="2024-05" db="EMBL/GenBank/DDBJ databases">
        <authorList>
            <person name="Duchaud E."/>
        </authorList>
    </citation>
    <scope>NUCLEOTIDE SEQUENCE [LARGE SCALE GENOMIC DNA]</scope>
    <source>
        <strain evidence="1">Ena-SAMPLE-TAB-13-05-2024-13:56:06:370-140308</strain>
    </source>
</reference>
<accession>A0ABP1F1H8</accession>
<dbReference type="Proteomes" id="UP001497527">
    <property type="component" value="Unassembled WGS sequence"/>
</dbReference>
<dbReference type="SUPFAM" id="SSF53474">
    <property type="entry name" value="alpha/beta-Hydrolases"/>
    <property type="match status" value="1"/>
</dbReference>
<dbReference type="PROSITE" id="PS51257">
    <property type="entry name" value="PROKAR_LIPOPROTEIN"/>
    <property type="match status" value="1"/>
</dbReference>
<organism evidence="1 2">
    <name type="scientific">Tenacibaculum polynesiense</name>
    <dbReference type="NCBI Taxonomy" id="3137857"/>
    <lineage>
        <taxon>Bacteria</taxon>
        <taxon>Pseudomonadati</taxon>
        <taxon>Bacteroidota</taxon>
        <taxon>Flavobacteriia</taxon>
        <taxon>Flavobacteriales</taxon>
        <taxon>Flavobacteriaceae</taxon>
        <taxon>Tenacibaculum</taxon>
    </lineage>
</organism>
<dbReference type="EMBL" id="CAXJIO010000016">
    <property type="protein sequence ID" value="CAL2104393.1"/>
    <property type="molecule type" value="Genomic_DNA"/>
</dbReference>
<proteinExistence type="predicted"/>
<comment type="caution">
    <text evidence="1">The sequence shown here is derived from an EMBL/GenBank/DDBJ whole genome shotgun (WGS) entry which is preliminary data.</text>
</comment>
<dbReference type="InterPro" id="IPR029058">
    <property type="entry name" value="AB_hydrolase_fold"/>
</dbReference>
<dbReference type="RefSeq" id="WP_348718722.1">
    <property type="nucleotide sequence ID" value="NZ_CAXJIO010000016.1"/>
</dbReference>